<keyword evidence="1" id="KW-1133">Transmembrane helix</keyword>
<dbReference type="AlphaFoldDB" id="I4MBB1"/>
<evidence type="ECO:0000256" key="1">
    <source>
        <dbReference type="SAM" id="Phobius"/>
    </source>
</evidence>
<dbReference type="EMBL" id="ADEV01000004">
    <property type="protein sequence ID" value="EIK86501.1"/>
    <property type="molecule type" value="Genomic_DNA"/>
</dbReference>
<protein>
    <submittedName>
        <fullName evidence="3">Putative membrane protein</fullName>
    </submittedName>
</protein>
<name>I4MBB1_9BIFI</name>
<accession>I4MBB1</accession>
<dbReference type="Proteomes" id="UP000033074">
    <property type="component" value="Unassembled WGS sequence"/>
</dbReference>
<dbReference type="PATRIC" id="fig|698960.3.peg.252"/>
<dbReference type="InterPro" id="IPR018758">
    <property type="entry name" value="FtrD-like"/>
</dbReference>
<feature type="transmembrane region" description="Helical" evidence="1">
    <location>
        <begin position="180"/>
        <end position="200"/>
    </location>
</feature>
<feature type="transmembrane region" description="Helical" evidence="1">
    <location>
        <begin position="230"/>
        <end position="254"/>
    </location>
</feature>
<proteinExistence type="predicted"/>
<evidence type="ECO:0000313" key="4">
    <source>
        <dbReference type="Proteomes" id="UP000033074"/>
    </source>
</evidence>
<dbReference type="Pfam" id="PF10080">
    <property type="entry name" value="FtrD-like"/>
    <property type="match status" value="1"/>
</dbReference>
<feature type="transmembrane region" description="Helical" evidence="1">
    <location>
        <begin position="275"/>
        <end position="296"/>
    </location>
</feature>
<comment type="caution">
    <text evidence="3">The sequence shown here is derived from an EMBL/GenBank/DDBJ whole genome shotgun (WGS) entry which is preliminary data.</text>
</comment>
<keyword evidence="1" id="KW-0472">Membrane</keyword>
<evidence type="ECO:0000313" key="3">
    <source>
        <dbReference type="EMBL" id="EIK86501.1"/>
    </source>
</evidence>
<gene>
    <name evidence="3" type="ORF">CGSMWGv00703Dmash_01295</name>
</gene>
<feature type="transmembrane region" description="Helical" evidence="1">
    <location>
        <begin position="111"/>
        <end position="136"/>
    </location>
</feature>
<feature type="domain" description="Membrane iron-sulfur containing protein FtrD-like" evidence="2">
    <location>
        <begin position="322"/>
        <end position="421"/>
    </location>
</feature>
<sequence length="423" mass="45773">MLRLFVTVLPGLLPLMLLTMGLSASLTVGEGRDKPLSARWRLYGLSFGTVAALIFAILRASVVINQRNFVNMPALCVAVPFDIAAIAVVIRSRKTVENWREHPLAMHISNAIGACALAFTVFYALPDVILQLTIFVDSSTPPFTSDMLLRALGFVLGAAAAICISLMVRSLRATSNAISFKIAIVLSMIILLVQHVTSLLQIMQGSILLYIDDFSFSVLVWLINNNPLMIMAQISVFLIPAVASLVIGFKTAVVGENAAEIRTKRAFKRKSRKSALAALLAALTVILTLTAGVSIMNIKPTLTPPEPYELHDGLATINFVQISDGHLHRFQYKAKDGTVTRFIIIKKNGGAYGVGLDACENCGDAGYYEKDGKIICRKCDVAINLATIGFKGGCNPIPFPYKAGHGKITIHTADLDVLSSHFK</sequence>
<feature type="transmembrane region" description="Helical" evidence="1">
    <location>
        <begin position="148"/>
        <end position="168"/>
    </location>
</feature>
<evidence type="ECO:0000259" key="2">
    <source>
        <dbReference type="Pfam" id="PF10080"/>
    </source>
</evidence>
<reference evidence="3 4" key="1">
    <citation type="journal article" date="2012" name="J. Bacteriol.">
        <title>Comparative Genomic Analyses of 17 Clinical Isolates of Gardnerella vaginalis Provide Evidence of Multiple Genetically Isolated Clades Consistent with Subspeciation into Genovars.</title>
        <authorList>
            <person name="Ahmed A."/>
            <person name="Earl J."/>
            <person name="Retchless A."/>
            <person name="Hillier S."/>
            <person name="Rabe L."/>
            <person name="Cherpes T."/>
            <person name="Powell E."/>
            <person name="Janto B."/>
            <person name="Eutsey R."/>
            <person name="Hiller N.L."/>
            <person name="Boissy R."/>
            <person name="Dahlgreen M."/>
            <person name="Hall B."/>
            <person name="Costerton J."/>
            <person name="Post J.C."/>
            <person name="Hu F."/>
            <person name="Ehrlich G."/>
        </authorList>
    </citation>
    <scope>NUCLEOTIDE SEQUENCE [LARGE SCALE GENOMIC DNA]</scope>
    <source>
        <strain evidence="3 4">00703Dmash</strain>
    </source>
</reference>
<dbReference type="RefSeq" id="WP_004134096.1">
    <property type="nucleotide sequence ID" value="NZ_ADEV01000004.1"/>
</dbReference>
<feature type="transmembrane region" description="Helical" evidence="1">
    <location>
        <begin position="70"/>
        <end position="91"/>
    </location>
</feature>
<organism evidence="3 4">
    <name type="scientific">Gardnerella greenwoodii 00703Dmash</name>
    <dbReference type="NCBI Taxonomy" id="698960"/>
    <lineage>
        <taxon>Bacteria</taxon>
        <taxon>Bacillati</taxon>
        <taxon>Actinomycetota</taxon>
        <taxon>Actinomycetes</taxon>
        <taxon>Bifidobacteriales</taxon>
        <taxon>Bifidobacteriaceae</taxon>
        <taxon>Gardnerella</taxon>
        <taxon>Gardnerella greenwoodii</taxon>
    </lineage>
</organism>
<feature type="transmembrane region" description="Helical" evidence="1">
    <location>
        <begin position="40"/>
        <end position="58"/>
    </location>
</feature>
<keyword evidence="1" id="KW-0812">Transmembrane</keyword>